<sequence length="61" mass="6811">MINNFANKMGFSSRGYEITPTAKNGNSYRLEVRQSNQDNTVANMVGIYQYNSQTGTATKVQ</sequence>
<gene>
    <name evidence="1" type="ORF">FD34_GL000660</name>
</gene>
<evidence type="ECO:0000313" key="2">
    <source>
        <dbReference type="Proteomes" id="UP000051085"/>
    </source>
</evidence>
<dbReference type="EMBL" id="AZGO01000063">
    <property type="protein sequence ID" value="KRM35546.1"/>
    <property type="molecule type" value="Genomic_DNA"/>
</dbReference>
<proteinExistence type="predicted"/>
<evidence type="ECO:0000313" key="1">
    <source>
        <dbReference type="EMBL" id="KRM35546.1"/>
    </source>
</evidence>
<reference evidence="1 2" key="1">
    <citation type="journal article" date="2015" name="Genome Announc.">
        <title>Expanding the biotechnology potential of lactobacilli through comparative genomics of 213 strains and associated genera.</title>
        <authorList>
            <person name="Sun Z."/>
            <person name="Harris H.M."/>
            <person name="McCann A."/>
            <person name="Guo C."/>
            <person name="Argimon S."/>
            <person name="Zhang W."/>
            <person name="Yang X."/>
            <person name="Jeffery I.B."/>
            <person name="Cooney J.C."/>
            <person name="Kagawa T.F."/>
            <person name="Liu W."/>
            <person name="Song Y."/>
            <person name="Salvetti E."/>
            <person name="Wrobel A."/>
            <person name="Rasinkangas P."/>
            <person name="Parkhill J."/>
            <person name="Rea M.C."/>
            <person name="O'Sullivan O."/>
            <person name="Ritari J."/>
            <person name="Douillard F.P."/>
            <person name="Paul Ross R."/>
            <person name="Yang R."/>
            <person name="Briner A.E."/>
            <person name="Felis G.E."/>
            <person name="de Vos W.M."/>
            <person name="Barrangou R."/>
            <person name="Klaenhammer T.R."/>
            <person name="Caufield P.W."/>
            <person name="Cui Y."/>
            <person name="Zhang H."/>
            <person name="O'Toole P.W."/>
        </authorList>
    </citation>
    <scope>NUCLEOTIDE SEQUENCE [LARGE SCALE GENOMIC DNA]</scope>
    <source>
        <strain evidence="1 2">DSM 8475</strain>
    </source>
</reference>
<dbReference type="AlphaFoldDB" id="A0A922PU24"/>
<accession>A0A922PU24</accession>
<organism evidence="1 2">
    <name type="scientific">Limosilactobacillus pontis DSM 8475</name>
    <dbReference type="NCBI Taxonomy" id="1423794"/>
    <lineage>
        <taxon>Bacteria</taxon>
        <taxon>Bacillati</taxon>
        <taxon>Bacillota</taxon>
        <taxon>Bacilli</taxon>
        <taxon>Lactobacillales</taxon>
        <taxon>Lactobacillaceae</taxon>
        <taxon>Limosilactobacillus</taxon>
    </lineage>
</organism>
<dbReference type="Proteomes" id="UP000051085">
    <property type="component" value="Unassembled WGS sequence"/>
</dbReference>
<comment type="caution">
    <text evidence="1">The sequence shown here is derived from an EMBL/GenBank/DDBJ whole genome shotgun (WGS) entry which is preliminary data.</text>
</comment>
<protein>
    <submittedName>
        <fullName evidence="1">Uncharacterized protein</fullName>
    </submittedName>
</protein>
<name>A0A922PU24_9LACO</name>